<name>A0AAN8PJA7_POLSC</name>
<dbReference type="Proteomes" id="UP001372834">
    <property type="component" value="Unassembled WGS sequence"/>
</dbReference>
<keyword evidence="1" id="KW-0732">Signal</keyword>
<reference evidence="2 3" key="1">
    <citation type="submission" date="2023-10" db="EMBL/GenBank/DDBJ databases">
        <title>Genomes of two closely related lineages of the louse Polyplax serrata with different host specificities.</title>
        <authorList>
            <person name="Martinu J."/>
            <person name="Tarabai H."/>
            <person name="Stefka J."/>
            <person name="Hypsa V."/>
        </authorList>
    </citation>
    <scope>NUCLEOTIDE SEQUENCE [LARGE SCALE GENOMIC DNA]</scope>
    <source>
        <strain evidence="2">HR10_N</strain>
    </source>
</reference>
<feature type="chain" id="PRO_5043032032" evidence="1">
    <location>
        <begin position="25"/>
        <end position="93"/>
    </location>
</feature>
<dbReference type="EMBL" id="JAWJWE010000005">
    <property type="protein sequence ID" value="KAK6634644.1"/>
    <property type="molecule type" value="Genomic_DNA"/>
</dbReference>
<evidence type="ECO:0000313" key="2">
    <source>
        <dbReference type="EMBL" id="KAK6634644.1"/>
    </source>
</evidence>
<proteinExistence type="predicted"/>
<dbReference type="AlphaFoldDB" id="A0AAN8PJA7"/>
<organism evidence="2 3">
    <name type="scientific">Polyplax serrata</name>
    <name type="common">Common mouse louse</name>
    <dbReference type="NCBI Taxonomy" id="468196"/>
    <lineage>
        <taxon>Eukaryota</taxon>
        <taxon>Metazoa</taxon>
        <taxon>Ecdysozoa</taxon>
        <taxon>Arthropoda</taxon>
        <taxon>Hexapoda</taxon>
        <taxon>Insecta</taxon>
        <taxon>Pterygota</taxon>
        <taxon>Neoptera</taxon>
        <taxon>Paraneoptera</taxon>
        <taxon>Psocodea</taxon>
        <taxon>Troctomorpha</taxon>
        <taxon>Phthiraptera</taxon>
        <taxon>Anoplura</taxon>
        <taxon>Polyplacidae</taxon>
        <taxon>Polyplax</taxon>
    </lineage>
</organism>
<accession>A0AAN8PJA7</accession>
<comment type="caution">
    <text evidence="2">The sequence shown here is derived from an EMBL/GenBank/DDBJ whole genome shotgun (WGS) entry which is preliminary data.</text>
</comment>
<sequence>MTKWKDETILSLVFLLLLAENCLAGSDDDTQIPHETGNVPLIDDTRLATLTETKKEVYVQNRIGLNVPAESHSIEDGERDILDELCKFYNYHN</sequence>
<feature type="signal peptide" evidence="1">
    <location>
        <begin position="1"/>
        <end position="24"/>
    </location>
</feature>
<protein>
    <submittedName>
        <fullName evidence="2">Uncharacterized protein</fullName>
    </submittedName>
</protein>
<gene>
    <name evidence="2" type="ORF">RUM43_012045</name>
</gene>
<evidence type="ECO:0000256" key="1">
    <source>
        <dbReference type="SAM" id="SignalP"/>
    </source>
</evidence>
<evidence type="ECO:0000313" key="3">
    <source>
        <dbReference type="Proteomes" id="UP001372834"/>
    </source>
</evidence>